<name>A0ABU9VWB1_9CLOT</name>
<keyword evidence="3" id="KW-1185">Reference proteome</keyword>
<evidence type="ECO:0000313" key="2">
    <source>
        <dbReference type="EMBL" id="MEN1761384.1"/>
    </source>
</evidence>
<feature type="transmembrane region" description="Helical" evidence="1">
    <location>
        <begin position="46"/>
        <end position="70"/>
    </location>
</feature>
<protein>
    <submittedName>
        <fullName evidence="2">Uncharacterized protein</fullName>
    </submittedName>
</protein>
<feature type="transmembrane region" description="Helical" evidence="1">
    <location>
        <begin position="82"/>
        <end position="104"/>
    </location>
</feature>
<keyword evidence="1" id="KW-0472">Membrane</keyword>
<comment type="caution">
    <text evidence="2">The sequence shown here is derived from an EMBL/GenBank/DDBJ whole genome shotgun (WGS) entry which is preliminary data.</text>
</comment>
<feature type="transmembrane region" description="Helical" evidence="1">
    <location>
        <begin position="12"/>
        <end position="34"/>
    </location>
</feature>
<evidence type="ECO:0000313" key="3">
    <source>
        <dbReference type="Proteomes" id="UP001407405"/>
    </source>
</evidence>
<proteinExistence type="predicted"/>
<accession>A0ABU9VWB1</accession>
<keyword evidence="1" id="KW-0812">Transmembrane</keyword>
<feature type="transmembrane region" description="Helical" evidence="1">
    <location>
        <begin position="110"/>
        <end position="130"/>
    </location>
</feature>
<dbReference type="RefSeq" id="WP_343186683.1">
    <property type="nucleotide sequence ID" value="NZ_JBCITM010000015.1"/>
</dbReference>
<keyword evidence="1" id="KW-1133">Transmembrane helix</keyword>
<gene>
    <name evidence="2" type="ORF">AAIG11_12900</name>
</gene>
<reference evidence="2 3" key="1">
    <citation type="submission" date="2024-04" db="EMBL/GenBank/DDBJ databases">
        <title>Genome sequencing and metabolic network reconstruction of aminoacids and betaine degradation by Anoxynatronum sibiricum.</title>
        <authorList>
            <person name="Detkova E.N."/>
            <person name="Boltjanskaja Y.V."/>
            <person name="Mardanov A.V."/>
            <person name="Kevbrin V."/>
        </authorList>
    </citation>
    <scope>NUCLEOTIDE SEQUENCE [LARGE SCALE GENOMIC DNA]</scope>
    <source>
        <strain evidence="2 3">Z-7981</strain>
    </source>
</reference>
<sequence length="143" mass="16523">MNDERVMADVKVAKSVSYIIFWFGIFGVLLYRWFVLHQTLMDTLDFFLVWLMASLVQFFILAAKGIPLTYPLALKGKGQQSYVFFVPLLTGVLTSLLVFIRVGMDTRRMLGGFAGSFLATLLLFIVYRLIVQVWEKKYMEEND</sequence>
<dbReference type="Proteomes" id="UP001407405">
    <property type="component" value="Unassembled WGS sequence"/>
</dbReference>
<evidence type="ECO:0000256" key="1">
    <source>
        <dbReference type="SAM" id="Phobius"/>
    </source>
</evidence>
<dbReference type="EMBL" id="JBCITM010000015">
    <property type="protein sequence ID" value="MEN1761384.1"/>
    <property type="molecule type" value="Genomic_DNA"/>
</dbReference>
<organism evidence="2 3">
    <name type="scientific">Anoxynatronum sibiricum</name>
    <dbReference type="NCBI Taxonomy" id="210623"/>
    <lineage>
        <taxon>Bacteria</taxon>
        <taxon>Bacillati</taxon>
        <taxon>Bacillota</taxon>
        <taxon>Clostridia</taxon>
        <taxon>Eubacteriales</taxon>
        <taxon>Clostridiaceae</taxon>
        <taxon>Anoxynatronum</taxon>
    </lineage>
</organism>